<evidence type="ECO:0000256" key="2">
    <source>
        <dbReference type="ARBA" id="ARBA00005085"/>
    </source>
</evidence>
<evidence type="ECO:0000256" key="3">
    <source>
        <dbReference type="ARBA" id="ARBA00008242"/>
    </source>
</evidence>
<dbReference type="GO" id="GO:0016874">
    <property type="term" value="F:ligase activity"/>
    <property type="evidence" value="ECO:0007669"/>
    <property type="project" value="UniProtKB-KW"/>
</dbReference>
<dbReference type="InParanoid" id="A0A316V3H8"/>
<evidence type="ECO:0000256" key="4">
    <source>
        <dbReference type="ARBA" id="ARBA00015925"/>
    </source>
</evidence>
<evidence type="ECO:0000313" key="7">
    <source>
        <dbReference type="Proteomes" id="UP000245771"/>
    </source>
</evidence>
<feature type="domain" description="BPL/LPL catalytic" evidence="5">
    <location>
        <begin position="36"/>
        <end position="247"/>
    </location>
</feature>
<dbReference type="STRING" id="1280837.A0A316V3H8"/>
<organism evidence="6 7">
    <name type="scientific">Meira miltonrushii</name>
    <dbReference type="NCBI Taxonomy" id="1280837"/>
    <lineage>
        <taxon>Eukaryota</taxon>
        <taxon>Fungi</taxon>
        <taxon>Dikarya</taxon>
        <taxon>Basidiomycota</taxon>
        <taxon>Ustilaginomycotina</taxon>
        <taxon>Exobasidiomycetes</taxon>
        <taxon>Exobasidiales</taxon>
        <taxon>Brachybasidiaceae</taxon>
        <taxon>Meira</taxon>
    </lineage>
</organism>
<dbReference type="PANTHER" id="PTHR12561">
    <property type="entry name" value="LIPOATE-PROTEIN LIGASE"/>
    <property type="match status" value="1"/>
</dbReference>
<dbReference type="AlphaFoldDB" id="A0A316V3H8"/>
<comment type="function">
    <text evidence="1">Catalyzes both the ATP-dependent activation of exogenously supplied lipoate to lipoyl-AMP and the transfer of the activated lipoyl onto the lipoyl domains of lipoate-dependent enzymes.</text>
</comment>
<dbReference type="Pfam" id="PF21948">
    <property type="entry name" value="LplA-B_cat"/>
    <property type="match status" value="1"/>
</dbReference>
<reference evidence="6 7" key="1">
    <citation type="journal article" date="2018" name="Mol. Biol. Evol.">
        <title>Broad Genomic Sampling Reveals a Smut Pathogenic Ancestry of the Fungal Clade Ustilaginomycotina.</title>
        <authorList>
            <person name="Kijpornyongpan T."/>
            <person name="Mondo S.J."/>
            <person name="Barry K."/>
            <person name="Sandor L."/>
            <person name="Lee J."/>
            <person name="Lipzen A."/>
            <person name="Pangilinan J."/>
            <person name="LaButti K."/>
            <person name="Hainaut M."/>
            <person name="Henrissat B."/>
            <person name="Grigoriev I.V."/>
            <person name="Spatafora J.W."/>
            <person name="Aime M.C."/>
        </authorList>
    </citation>
    <scope>NUCLEOTIDE SEQUENCE [LARGE SCALE GENOMIC DNA]</scope>
    <source>
        <strain evidence="6 7">MCA 3882</strain>
    </source>
</reference>
<comment type="pathway">
    <text evidence="2">Protein modification; protein lipoylation via exogenous pathway; protein N(6)-(lipoyl)lysine from lipoate: step 2/2.</text>
</comment>
<dbReference type="InterPro" id="IPR004562">
    <property type="entry name" value="LipoylTrfase_LipoateP_Ligase"/>
</dbReference>
<name>A0A316V3H8_9BASI</name>
<evidence type="ECO:0000313" key="6">
    <source>
        <dbReference type="EMBL" id="PWN32109.1"/>
    </source>
</evidence>
<dbReference type="GO" id="GO:0009249">
    <property type="term" value="P:protein lipoylation"/>
    <property type="evidence" value="ECO:0007669"/>
    <property type="project" value="InterPro"/>
</dbReference>
<dbReference type="InterPro" id="IPR004143">
    <property type="entry name" value="BPL_LPL_catalytic"/>
</dbReference>
<sequence length="386" mass="43208">MSATSAGQQIARAFISKSHHPHLNLSIEHYLLRSQPAIVPVAFLYRNQPCIVIGRNQNPWHELDVTRMRELGIRLVRRRSGGGAVYHDLGNTNYSFHIAREKFTRRTHAELIARALNSDPVNLKAADASDVGDTNRGAFVNDRNDICVALRKSKTDRLERKISGSAYKIISSRAYHHGTMLLSANLSDLGSALRPMRADMDSKGVASVSSPVINLVEAFPSRKSHLTHDAFCQSVLSEFKRTYGGDSSGVEYFDDHFINDEIKKGWEEMDSWDWTFGQTPEFTHKISSTGFKNPDVAPFTINLHVKHGKIQEANLNASESQTDENLHKIVQRLKGARYDILADAPDTFGKSVESTPESELSYNKQGAPQREAGILTHFLPWLKTVL</sequence>
<dbReference type="FunCoup" id="A0A316V3H8">
    <property type="interactions" value="232"/>
</dbReference>
<dbReference type="PROSITE" id="PS51733">
    <property type="entry name" value="BPL_LPL_CATALYTIC"/>
    <property type="match status" value="1"/>
</dbReference>
<evidence type="ECO:0000259" key="5">
    <source>
        <dbReference type="PROSITE" id="PS51733"/>
    </source>
</evidence>
<proteinExistence type="inferred from homology"/>
<keyword evidence="6" id="KW-0436">Ligase</keyword>
<gene>
    <name evidence="6" type="ORF">FA14DRAFT_169020</name>
</gene>
<protein>
    <recommendedName>
        <fullName evidence="4">Putative lipoate-protein ligase A</fullName>
    </recommendedName>
</protein>
<dbReference type="OrthoDB" id="201621at2759"/>
<dbReference type="RefSeq" id="XP_025352411.1">
    <property type="nucleotide sequence ID" value="XM_025500180.1"/>
</dbReference>
<dbReference type="Gene3D" id="3.30.930.10">
    <property type="entry name" value="Bira Bifunctional Protein, Domain 2"/>
    <property type="match status" value="1"/>
</dbReference>
<dbReference type="Proteomes" id="UP000245771">
    <property type="component" value="Unassembled WGS sequence"/>
</dbReference>
<dbReference type="Gene3D" id="3.30.390.50">
    <property type="entry name" value="CO dehydrogenase flavoprotein, C-terminal domain"/>
    <property type="match status" value="1"/>
</dbReference>
<keyword evidence="7" id="KW-1185">Reference proteome</keyword>
<dbReference type="GO" id="GO:0017118">
    <property type="term" value="F:lipoyltransferase activity"/>
    <property type="evidence" value="ECO:0007669"/>
    <property type="project" value="TreeGrafter"/>
</dbReference>
<accession>A0A316V3H8</accession>
<dbReference type="EMBL" id="KZ819606">
    <property type="protein sequence ID" value="PWN32109.1"/>
    <property type="molecule type" value="Genomic_DNA"/>
</dbReference>
<dbReference type="GeneID" id="37021961"/>
<dbReference type="SUPFAM" id="SSF55681">
    <property type="entry name" value="Class II aaRS and biotin synthetases"/>
    <property type="match status" value="1"/>
</dbReference>
<dbReference type="UniPathway" id="UPA00537">
    <property type="reaction ID" value="UER00595"/>
</dbReference>
<dbReference type="GO" id="GO:0005739">
    <property type="term" value="C:mitochondrion"/>
    <property type="evidence" value="ECO:0007669"/>
    <property type="project" value="TreeGrafter"/>
</dbReference>
<dbReference type="InterPro" id="IPR045864">
    <property type="entry name" value="aa-tRNA-synth_II/BPL/LPL"/>
</dbReference>
<keyword evidence="6" id="KW-0808">Transferase</keyword>
<evidence type="ECO:0000256" key="1">
    <source>
        <dbReference type="ARBA" id="ARBA00003253"/>
    </source>
</evidence>
<comment type="similarity">
    <text evidence="3">Belongs to the LplA family.</text>
</comment>
<dbReference type="CDD" id="cd16443">
    <property type="entry name" value="LplA"/>
    <property type="match status" value="1"/>
</dbReference>
<dbReference type="NCBIfam" id="TIGR00545">
    <property type="entry name" value="lipoyltrans"/>
    <property type="match status" value="1"/>
</dbReference>
<dbReference type="PANTHER" id="PTHR12561:SF3">
    <property type="entry name" value="LIPOYLTRANSFERASE 1, MITOCHONDRIAL"/>
    <property type="match status" value="1"/>
</dbReference>